<dbReference type="SUPFAM" id="SSF53335">
    <property type="entry name" value="S-adenosyl-L-methionine-dependent methyltransferases"/>
    <property type="match status" value="1"/>
</dbReference>
<feature type="region of interest" description="Disordered" evidence="1">
    <location>
        <begin position="1"/>
        <end position="29"/>
    </location>
</feature>
<proteinExistence type="predicted"/>
<dbReference type="InterPro" id="IPR029063">
    <property type="entry name" value="SAM-dependent_MTases_sf"/>
</dbReference>
<evidence type="ECO:0000256" key="1">
    <source>
        <dbReference type="SAM" id="MobiDB-lite"/>
    </source>
</evidence>
<gene>
    <name evidence="2" type="ORF">BKA12_001545</name>
</gene>
<feature type="compositionally biased region" description="Basic and acidic residues" evidence="1">
    <location>
        <begin position="1"/>
        <end position="13"/>
    </location>
</feature>
<comment type="caution">
    <text evidence="2">The sequence shown here is derived from an EMBL/GenBank/DDBJ whole genome shotgun (WGS) entry which is preliminary data.</text>
</comment>
<keyword evidence="3" id="KW-1185">Reference proteome</keyword>
<evidence type="ECO:0000313" key="3">
    <source>
        <dbReference type="Proteomes" id="UP000523863"/>
    </source>
</evidence>
<dbReference type="Gene3D" id="3.40.50.150">
    <property type="entry name" value="Vaccinia Virus protein VP39"/>
    <property type="match status" value="1"/>
</dbReference>
<dbReference type="AlphaFoldDB" id="A0A7W8YC03"/>
<reference evidence="2 3" key="1">
    <citation type="submission" date="2020-08" db="EMBL/GenBank/DDBJ databases">
        <title>Sequencing the genomes of 1000 actinobacteria strains.</title>
        <authorList>
            <person name="Klenk H.-P."/>
        </authorList>
    </citation>
    <scope>NUCLEOTIDE SEQUENCE [LARGE SCALE GENOMIC DNA]</scope>
    <source>
        <strain evidence="2 3">DSM 23694</strain>
    </source>
</reference>
<dbReference type="EMBL" id="JACHBL010000001">
    <property type="protein sequence ID" value="MBB5598465.1"/>
    <property type="molecule type" value="Genomic_DNA"/>
</dbReference>
<protein>
    <recommendedName>
        <fullName evidence="4">Class I SAM-dependent methyltransferase</fullName>
    </recommendedName>
</protein>
<dbReference type="Proteomes" id="UP000523863">
    <property type="component" value="Unassembled WGS sequence"/>
</dbReference>
<evidence type="ECO:0000313" key="2">
    <source>
        <dbReference type="EMBL" id="MBB5598465.1"/>
    </source>
</evidence>
<sequence length="277" mass="30506">MVRKAERLSKDTHVGAPIGNITRGTTHPHRMRRVDRWLTGTQTALLRGTDAPLAVDLGFGASPVTTLEMFEALRKINPRTQVLGLEIEKDRVQLAQSAAREGLAFALGGFELQTPQRPLVVRAFNVLRQYQEDDVAAIWTRMASRLAPGGLVIEGTCSEIGRVATWVALREDGPESLTLAMRFGAFELPSDAAERLPKALIHRNTPGERIHDFLQACDAAWAHAATVRSFGARQRWIQMCQSLKAEGWAILGGVSRWRLGELTIAWDAVRPGQSSAL</sequence>
<organism evidence="2 3">
    <name type="scientific">Neomicrococcus lactis</name>
    <dbReference type="NCBI Taxonomy" id="732241"/>
    <lineage>
        <taxon>Bacteria</taxon>
        <taxon>Bacillati</taxon>
        <taxon>Actinomycetota</taxon>
        <taxon>Actinomycetes</taxon>
        <taxon>Micrococcales</taxon>
        <taxon>Micrococcaceae</taxon>
        <taxon>Neomicrococcus</taxon>
    </lineage>
</organism>
<name>A0A7W8YC03_9MICC</name>
<accession>A0A7W8YC03</accession>
<evidence type="ECO:0008006" key="4">
    <source>
        <dbReference type="Google" id="ProtNLM"/>
    </source>
</evidence>